<proteinExistence type="predicted"/>
<comment type="caution">
    <text evidence="2">The sequence shown here is derived from an EMBL/GenBank/DDBJ whole genome shotgun (WGS) entry which is preliminary data.</text>
</comment>
<sequence>MVTNDGHIKLIDFENSLEGLQGENRKEAIKSDMCRLVGILIHVSPEDEKHYHHDEEKQWDDLWKLTDAIQNKNHFKLDQLKEQDFFKKHKIGTHTAEELWHKLSSHNEYHTDFDSPLAHKHLVKKHDHKPRKDPNHKDSDSEHSSSSSASRKSSLKKFEKECGSSGSGFSRKKGSRFRGHLRNKPKAHSAHF</sequence>
<evidence type="ECO:0000256" key="1">
    <source>
        <dbReference type="SAM" id="MobiDB-lite"/>
    </source>
</evidence>
<keyword evidence="3" id="KW-1185">Reference proteome</keyword>
<evidence type="ECO:0000313" key="3">
    <source>
        <dbReference type="Proteomes" id="UP001201812"/>
    </source>
</evidence>
<reference evidence="2" key="1">
    <citation type="submission" date="2022-01" db="EMBL/GenBank/DDBJ databases">
        <title>Genome Sequence Resource for Two Populations of Ditylenchus destructor, the Migratory Endoparasitic Phytonematode.</title>
        <authorList>
            <person name="Zhang H."/>
            <person name="Lin R."/>
            <person name="Xie B."/>
        </authorList>
    </citation>
    <scope>NUCLEOTIDE SEQUENCE</scope>
    <source>
        <strain evidence="2">BazhouSP</strain>
    </source>
</reference>
<gene>
    <name evidence="2" type="ORF">DdX_08166</name>
</gene>
<dbReference type="AlphaFoldDB" id="A0AAD4R772"/>
<dbReference type="EMBL" id="JAKKPZ010000012">
    <property type="protein sequence ID" value="KAI1714895.1"/>
    <property type="molecule type" value="Genomic_DNA"/>
</dbReference>
<accession>A0AAD4R772</accession>
<evidence type="ECO:0000313" key="2">
    <source>
        <dbReference type="EMBL" id="KAI1714895.1"/>
    </source>
</evidence>
<feature type="compositionally biased region" description="Basic and acidic residues" evidence="1">
    <location>
        <begin position="130"/>
        <end position="143"/>
    </location>
</feature>
<name>A0AAD4R772_9BILA</name>
<feature type="compositionally biased region" description="Basic residues" evidence="1">
    <location>
        <begin position="170"/>
        <end position="192"/>
    </location>
</feature>
<feature type="region of interest" description="Disordered" evidence="1">
    <location>
        <begin position="122"/>
        <end position="192"/>
    </location>
</feature>
<organism evidence="2 3">
    <name type="scientific">Ditylenchus destructor</name>
    <dbReference type="NCBI Taxonomy" id="166010"/>
    <lineage>
        <taxon>Eukaryota</taxon>
        <taxon>Metazoa</taxon>
        <taxon>Ecdysozoa</taxon>
        <taxon>Nematoda</taxon>
        <taxon>Chromadorea</taxon>
        <taxon>Rhabditida</taxon>
        <taxon>Tylenchina</taxon>
        <taxon>Tylenchomorpha</taxon>
        <taxon>Sphaerularioidea</taxon>
        <taxon>Anguinidae</taxon>
        <taxon>Anguininae</taxon>
        <taxon>Ditylenchus</taxon>
    </lineage>
</organism>
<protein>
    <submittedName>
        <fullName evidence="2">Uncharacterized protein</fullName>
    </submittedName>
</protein>
<dbReference type="Proteomes" id="UP001201812">
    <property type="component" value="Unassembled WGS sequence"/>
</dbReference>